<dbReference type="PROSITE" id="PS51832">
    <property type="entry name" value="HD_GYP"/>
    <property type="match status" value="1"/>
</dbReference>
<sequence>MRFILVRNLKGNEILAQTLFDGYGKILLPAGTKLNVPYVNRIRQSGFYYIYIKDEALDDIKYDRTIVNLKQRTVERLPSLFKNILNKDQKNIKESLYMVNELVSYIIKEGDINTNLYEINKYDNYTYVHCVDTGIMSIFLGRFLGLGVDDLSNLGTAAILHDIGKIQVPEKIINKIGVLEKSEFDEIKRHTIYGYNALKNAGIIEINTLAGVLEHHEKVNGTGYPLGLTGDKINIFAKIISVCDVFTALSANRSYRERFNPNEAYEFILSNINVAFDKDVVDKFKQNFSIYPLGVCVKLSNGIEGFVIKQNKFFPDRPIIRISYDHITKKKICPYELDLLTALDITINSIVG</sequence>
<dbReference type="PANTHER" id="PTHR43155">
    <property type="entry name" value="CYCLIC DI-GMP PHOSPHODIESTERASE PA4108-RELATED"/>
    <property type="match status" value="1"/>
</dbReference>
<dbReference type="Pfam" id="PF13487">
    <property type="entry name" value="HD_5"/>
    <property type="match status" value="1"/>
</dbReference>
<gene>
    <name evidence="2" type="ORF">I6U51_00660</name>
</gene>
<dbReference type="CDD" id="cd00077">
    <property type="entry name" value="HDc"/>
    <property type="match status" value="1"/>
</dbReference>
<evidence type="ECO:0000259" key="1">
    <source>
        <dbReference type="PROSITE" id="PS51832"/>
    </source>
</evidence>
<comment type="caution">
    <text evidence="2">The sequence shown here is derived from an EMBL/GenBank/DDBJ whole genome shotgun (WGS) entry which is preliminary data.</text>
</comment>
<organism evidence="2 3">
    <name type="scientific">Clostridium aciditolerans</name>
    <dbReference type="NCBI Taxonomy" id="339861"/>
    <lineage>
        <taxon>Bacteria</taxon>
        <taxon>Bacillati</taxon>
        <taxon>Bacillota</taxon>
        <taxon>Clostridia</taxon>
        <taxon>Eubacteriales</taxon>
        <taxon>Clostridiaceae</taxon>
        <taxon>Clostridium</taxon>
    </lineage>
</organism>
<proteinExistence type="predicted"/>
<dbReference type="InterPro" id="IPR037522">
    <property type="entry name" value="HD_GYP_dom"/>
</dbReference>
<dbReference type="SMART" id="SM00471">
    <property type="entry name" value="HDc"/>
    <property type="match status" value="1"/>
</dbReference>
<name>A0A934M1U0_9CLOT</name>
<feature type="domain" description="HD-GYP" evidence="1">
    <location>
        <begin position="104"/>
        <end position="300"/>
    </location>
</feature>
<keyword evidence="3" id="KW-1185">Reference proteome</keyword>
<protein>
    <submittedName>
        <fullName evidence="2">HD-GYP domain-containing protein</fullName>
    </submittedName>
</protein>
<dbReference type="Proteomes" id="UP000622687">
    <property type="component" value="Unassembled WGS sequence"/>
</dbReference>
<evidence type="ECO:0000313" key="2">
    <source>
        <dbReference type="EMBL" id="MBI6871215.1"/>
    </source>
</evidence>
<dbReference type="RefSeq" id="WP_211140672.1">
    <property type="nucleotide sequence ID" value="NZ_JAEEGB010000001.1"/>
</dbReference>
<dbReference type="AlphaFoldDB" id="A0A934M1U0"/>
<dbReference type="InterPro" id="IPR003607">
    <property type="entry name" value="HD/PDEase_dom"/>
</dbReference>
<dbReference type="EMBL" id="JAEEGB010000001">
    <property type="protein sequence ID" value="MBI6871215.1"/>
    <property type="molecule type" value="Genomic_DNA"/>
</dbReference>
<evidence type="ECO:0000313" key="3">
    <source>
        <dbReference type="Proteomes" id="UP000622687"/>
    </source>
</evidence>
<dbReference type="PANTHER" id="PTHR43155:SF2">
    <property type="entry name" value="CYCLIC DI-GMP PHOSPHODIESTERASE PA4108"/>
    <property type="match status" value="1"/>
</dbReference>
<dbReference type="Gene3D" id="1.10.3210.10">
    <property type="entry name" value="Hypothetical protein af1432"/>
    <property type="match status" value="1"/>
</dbReference>
<reference evidence="2" key="1">
    <citation type="submission" date="2020-12" db="EMBL/GenBank/DDBJ databases">
        <title>Clostridium thailandense sp. nov., a novel acetogenic bacterium isolated from peat land soil in Thailand.</title>
        <authorList>
            <person name="Chaikitkaew S."/>
            <person name="Birkeland N.K."/>
        </authorList>
    </citation>
    <scope>NUCLEOTIDE SEQUENCE</scope>
    <source>
        <strain evidence="2">DSM 17425</strain>
    </source>
</reference>
<accession>A0A934M1U0</accession>
<dbReference type="SUPFAM" id="SSF109604">
    <property type="entry name" value="HD-domain/PDEase-like"/>
    <property type="match status" value="1"/>
</dbReference>